<proteinExistence type="predicted"/>
<evidence type="ECO:0000313" key="3">
    <source>
        <dbReference type="EMBL" id="KRX03763.1"/>
    </source>
</evidence>
<reference evidence="3 4" key="1">
    <citation type="journal article" date="2015" name="Sci. Rep.">
        <title>Genome of the facultative scuticociliatosis pathogen Pseudocohnilembus persalinus provides insight into its virulence through horizontal gene transfer.</title>
        <authorList>
            <person name="Xiong J."/>
            <person name="Wang G."/>
            <person name="Cheng J."/>
            <person name="Tian M."/>
            <person name="Pan X."/>
            <person name="Warren A."/>
            <person name="Jiang C."/>
            <person name="Yuan D."/>
            <person name="Miao W."/>
        </authorList>
    </citation>
    <scope>NUCLEOTIDE SEQUENCE [LARGE SCALE GENOMIC DNA]</scope>
    <source>
        <strain evidence="3">36N120E</strain>
    </source>
</reference>
<accession>A0A0V0QN33</accession>
<dbReference type="InParanoid" id="A0A0V0QN33"/>
<feature type="compositionally biased region" description="Low complexity" evidence="2">
    <location>
        <begin position="28"/>
        <end position="39"/>
    </location>
</feature>
<protein>
    <recommendedName>
        <fullName evidence="5">B30.2/SPRY domain-containing protein</fullName>
    </recommendedName>
</protein>
<organism evidence="3 4">
    <name type="scientific">Pseudocohnilembus persalinus</name>
    <name type="common">Ciliate</name>
    <dbReference type="NCBI Taxonomy" id="266149"/>
    <lineage>
        <taxon>Eukaryota</taxon>
        <taxon>Sar</taxon>
        <taxon>Alveolata</taxon>
        <taxon>Ciliophora</taxon>
        <taxon>Intramacronucleata</taxon>
        <taxon>Oligohymenophorea</taxon>
        <taxon>Scuticociliatia</taxon>
        <taxon>Philasterida</taxon>
        <taxon>Pseudocohnilembidae</taxon>
        <taxon>Pseudocohnilembus</taxon>
    </lineage>
</organism>
<dbReference type="EMBL" id="LDAU01000126">
    <property type="protein sequence ID" value="KRX03763.1"/>
    <property type="molecule type" value="Genomic_DNA"/>
</dbReference>
<evidence type="ECO:0000256" key="1">
    <source>
        <dbReference type="SAM" id="Coils"/>
    </source>
</evidence>
<dbReference type="Proteomes" id="UP000054937">
    <property type="component" value="Unassembled WGS sequence"/>
</dbReference>
<feature type="compositionally biased region" description="Basic and acidic residues" evidence="2">
    <location>
        <begin position="49"/>
        <end position="63"/>
    </location>
</feature>
<feature type="region of interest" description="Disordered" evidence="2">
    <location>
        <begin position="1"/>
        <end position="63"/>
    </location>
</feature>
<sequence length="391" mass="45508">MISQINDSASKEQDKKTGNNLTEKQENQNDQDQQQQNQDKNVDQALNQEDDKKEIKDDSNLQEQEQKNFEIELLNLKEKIKIFKLPDCQLGELHDQMNQICVDNRCIENNQILTPLCSGCIEDKNHSNLNNHNQRQLKRVLIEILNEVSKDNSYAQQDLPEIQKILQKLASQYETIAQKCLQVKQKLEEQINSLAQKSQEENLIKKMIMEQIKPFLFSEILRPTSIQITNGKIAKQLENQFNFGRVALIEPEIPTYKKTFFAFQIIQQNGWIGLGLGWKNQILKNNFGFSFQQFDHGQYLISSNGYKWINNNEESSGHQIPFQFSQYDIILGEYDPKIKRIRFKKKGSDKMAVVQINDSYEEDDQLMLCVNLSEKNDAVGIFVSNQQNPQE</sequence>
<name>A0A0V0QN33_PSEPJ</name>
<dbReference type="AlphaFoldDB" id="A0A0V0QN33"/>
<evidence type="ECO:0008006" key="5">
    <source>
        <dbReference type="Google" id="ProtNLM"/>
    </source>
</evidence>
<evidence type="ECO:0000256" key="2">
    <source>
        <dbReference type="SAM" id="MobiDB-lite"/>
    </source>
</evidence>
<comment type="caution">
    <text evidence="3">The sequence shown here is derived from an EMBL/GenBank/DDBJ whole genome shotgun (WGS) entry which is preliminary data.</text>
</comment>
<gene>
    <name evidence="3" type="ORF">PPERSA_04271</name>
</gene>
<feature type="compositionally biased region" description="Basic and acidic residues" evidence="2">
    <location>
        <begin position="9"/>
        <end position="27"/>
    </location>
</feature>
<keyword evidence="1" id="KW-0175">Coiled coil</keyword>
<evidence type="ECO:0000313" key="4">
    <source>
        <dbReference type="Proteomes" id="UP000054937"/>
    </source>
</evidence>
<keyword evidence="4" id="KW-1185">Reference proteome</keyword>
<feature type="coiled-coil region" evidence="1">
    <location>
        <begin position="177"/>
        <end position="204"/>
    </location>
</feature>